<dbReference type="PROSITE" id="PS51186">
    <property type="entry name" value="GNAT"/>
    <property type="match status" value="1"/>
</dbReference>
<dbReference type="Proteomes" id="UP001432039">
    <property type="component" value="Chromosome"/>
</dbReference>
<dbReference type="PANTHER" id="PTHR43877:SF2">
    <property type="entry name" value="AMINOALKYLPHOSPHONATE N-ACETYLTRANSFERASE-RELATED"/>
    <property type="match status" value="1"/>
</dbReference>
<gene>
    <name evidence="4" type="ORF">OG517_18400</name>
</gene>
<evidence type="ECO:0000313" key="5">
    <source>
        <dbReference type="Proteomes" id="UP001432039"/>
    </source>
</evidence>
<accession>A0ABZ1TBI8</accession>
<dbReference type="InterPro" id="IPR016181">
    <property type="entry name" value="Acyl_CoA_acyltransferase"/>
</dbReference>
<sequence length="168" mass="18286">MNGQAAQRDGRSPAEESASVVSVRAAGEADVDAAAVLFRGYLDFYEVDIEDPDAPRAFLAERIAKDESLVLLADVPELGTVGFAQVYRGFSSLSLKTAWVLNDLYVAPAGRRTGAGRALLREVLRRAREAGVSGVQLETAYDNTVAQGLYETEGFVREEFHVYFHELG</sequence>
<dbReference type="PANTHER" id="PTHR43877">
    <property type="entry name" value="AMINOALKYLPHOSPHONATE N-ACETYLTRANSFERASE-RELATED-RELATED"/>
    <property type="match status" value="1"/>
</dbReference>
<keyword evidence="5" id="KW-1185">Reference proteome</keyword>
<proteinExistence type="predicted"/>
<name>A0ABZ1TBI8_STRVG</name>
<feature type="domain" description="N-acetyltransferase" evidence="3">
    <location>
        <begin position="21"/>
        <end position="168"/>
    </location>
</feature>
<dbReference type="EMBL" id="CP108090">
    <property type="protein sequence ID" value="WUQ13244.1"/>
    <property type="molecule type" value="Genomic_DNA"/>
</dbReference>
<evidence type="ECO:0000256" key="1">
    <source>
        <dbReference type="ARBA" id="ARBA00022679"/>
    </source>
</evidence>
<dbReference type="Gene3D" id="3.40.630.30">
    <property type="match status" value="1"/>
</dbReference>
<evidence type="ECO:0000256" key="2">
    <source>
        <dbReference type="ARBA" id="ARBA00023315"/>
    </source>
</evidence>
<dbReference type="RefSeq" id="WP_266382176.1">
    <property type="nucleotide sequence ID" value="NZ_CP108090.1"/>
</dbReference>
<evidence type="ECO:0000259" key="3">
    <source>
        <dbReference type="PROSITE" id="PS51186"/>
    </source>
</evidence>
<evidence type="ECO:0000313" key="4">
    <source>
        <dbReference type="EMBL" id="WUQ13244.1"/>
    </source>
</evidence>
<dbReference type="SUPFAM" id="SSF55729">
    <property type="entry name" value="Acyl-CoA N-acyltransferases (Nat)"/>
    <property type="match status" value="1"/>
</dbReference>
<dbReference type="InterPro" id="IPR050832">
    <property type="entry name" value="Bact_Acetyltransf"/>
</dbReference>
<dbReference type="CDD" id="cd04301">
    <property type="entry name" value="NAT_SF"/>
    <property type="match status" value="1"/>
</dbReference>
<keyword evidence="1" id="KW-0808">Transferase</keyword>
<reference evidence="4" key="1">
    <citation type="submission" date="2022-10" db="EMBL/GenBank/DDBJ databases">
        <title>The complete genomes of actinobacterial strains from the NBC collection.</title>
        <authorList>
            <person name="Joergensen T.S."/>
            <person name="Alvarez Arevalo M."/>
            <person name="Sterndorff E.B."/>
            <person name="Faurdal D."/>
            <person name="Vuksanovic O."/>
            <person name="Mourched A.-S."/>
            <person name="Charusanti P."/>
            <person name="Shaw S."/>
            <person name="Blin K."/>
            <person name="Weber T."/>
        </authorList>
    </citation>
    <scope>NUCLEOTIDE SEQUENCE</scope>
    <source>
        <strain evidence="4">NBC_00248</strain>
    </source>
</reference>
<dbReference type="InterPro" id="IPR000182">
    <property type="entry name" value="GNAT_dom"/>
</dbReference>
<protein>
    <submittedName>
        <fullName evidence="4">GNAT family N-acetyltransferase</fullName>
    </submittedName>
</protein>
<keyword evidence="2" id="KW-0012">Acyltransferase</keyword>
<dbReference type="Pfam" id="PF00583">
    <property type="entry name" value="Acetyltransf_1"/>
    <property type="match status" value="1"/>
</dbReference>
<organism evidence="4 5">
    <name type="scientific">Streptomyces virginiae</name>
    <name type="common">Streptomyces cinnamonensis</name>
    <dbReference type="NCBI Taxonomy" id="1961"/>
    <lineage>
        <taxon>Bacteria</taxon>
        <taxon>Bacillati</taxon>
        <taxon>Actinomycetota</taxon>
        <taxon>Actinomycetes</taxon>
        <taxon>Kitasatosporales</taxon>
        <taxon>Streptomycetaceae</taxon>
        <taxon>Streptomyces</taxon>
    </lineage>
</organism>